<reference evidence="2 3" key="1">
    <citation type="journal article" date="2008" name="Nature">
        <title>The genome of Laccaria bicolor provides insights into mycorrhizal symbiosis.</title>
        <authorList>
            <person name="Martin F."/>
            <person name="Aerts A."/>
            <person name="Ahren D."/>
            <person name="Brun A."/>
            <person name="Danchin E.G.J."/>
            <person name="Duchaussoy F."/>
            <person name="Gibon J."/>
            <person name="Kohler A."/>
            <person name="Lindquist E."/>
            <person name="Pereda V."/>
            <person name="Salamov A."/>
            <person name="Shapiro H.J."/>
            <person name="Wuyts J."/>
            <person name="Blaudez D."/>
            <person name="Buee M."/>
            <person name="Brokstein P."/>
            <person name="Canbaeck B."/>
            <person name="Cohen D."/>
            <person name="Courty P.E."/>
            <person name="Coutinho P.M."/>
            <person name="Delaruelle C."/>
            <person name="Detter J.C."/>
            <person name="Deveau A."/>
            <person name="DiFazio S."/>
            <person name="Duplessis S."/>
            <person name="Fraissinet-Tachet L."/>
            <person name="Lucic E."/>
            <person name="Frey-Klett P."/>
            <person name="Fourrey C."/>
            <person name="Feussner I."/>
            <person name="Gay G."/>
            <person name="Grimwood J."/>
            <person name="Hoegger P.J."/>
            <person name="Jain P."/>
            <person name="Kilaru S."/>
            <person name="Labbe J."/>
            <person name="Lin Y.C."/>
            <person name="Legue V."/>
            <person name="Le Tacon F."/>
            <person name="Marmeisse R."/>
            <person name="Melayah D."/>
            <person name="Montanini B."/>
            <person name="Muratet M."/>
            <person name="Nehls U."/>
            <person name="Niculita-Hirzel H."/>
            <person name="Oudot-Le Secq M.P."/>
            <person name="Peter M."/>
            <person name="Quesneville H."/>
            <person name="Rajashekar B."/>
            <person name="Reich M."/>
            <person name="Rouhier N."/>
            <person name="Schmutz J."/>
            <person name="Yin T."/>
            <person name="Chalot M."/>
            <person name="Henrissat B."/>
            <person name="Kuees U."/>
            <person name="Lucas S."/>
            <person name="Van de Peer Y."/>
            <person name="Podila G.K."/>
            <person name="Polle A."/>
            <person name="Pukkila P.J."/>
            <person name="Richardson P.M."/>
            <person name="Rouze P."/>
            <person name="Sanders I.R."/>
            <person name="Stajich J.E."/>
            <person name="Tunlid A."/>
            <person name="Tuskan G."/>
            <person name="Grigoriev I.V."/>
        </authorList>
    </citation>
    <scope>NUCLEOTIDE SEQUENCE [LARGE SCALE GENOMIC DNA]</scope>
    <source>
        <strain evidence="3">S238N-H82 / ATCC MYA-4686</strain>
    </source>
</reference>
<accession>B0DWY6</accession>
<organism evidence="3">
    <name type="scientific">Laccaria bicolor (strain S238N-H82 / ATCC MYA-4686)</name>
    <name type="common">Bicoloured deceiver</name>
    <name type="synonym">Laccaria laccata var. bicolor</name>
    <dbReference type="NCBI Taxonomy" id="486041"/>
    <lineage>
        <taxon>Eukaryota</taxon>
        <taxon>Fungi</taxon>
        <taxon>Dikarya</taxon>
        <taxon>Basidiomycota</taxon>
        <taxon>Agaricomycotina</taxon>
        <taxon>Agaricomycetes</taxon>
        <taxon>Agaricomycetidae</taxon>
        <taxon>Agaricales</taxon>
        <taxon>Agaricineae</taxon>
        <taxon>Hydnangiaceae</taxon>
        <taxon>Laccaria</taxon>
    </lineage>
</organism>
<dbReference type="RefSeq" id="XP_001888435.1">
    <property type="nucleotide sequence ID" value="XM_001888400.1"/>
</dbReference>
<protein>
    <submittedName>
        <fullName evidence="2">Predicted protein</fullName>
    </submittedName>
</protein>
<dbReference type="GeneID" id="6084110"/>
<dbReference type="InParanoid" id="B0DWY6"/>
<sequence>MHHIPDSNFHEWVLISAQPQWAFSTGRNQINFTQHNINFQTFRAEMALRFWIKFPFYPASIKVFVTLCVTKIVLSIPLGSSRISKISGDKLGTVYLGDLYTLPIVMPTMAMRHIYALIFATHQDIRMTHSWQTVGKGVANGRTIRSDISIYIHWQPQSPISADLVNPHDSQQSTPSQDLPHNIKSSSSSLIFAPSVSSITPLGTSPSESTLDPSNSIPSKEAFFRQLHFRKLMVNFTQGHYHAHIYATSGFVDGGGTASALPSTARRKELACIIERKACLDVIVAKGGERFPHYFFEAFALWLTFKARIDSVIQHPPNGYEPKKDGKIHWGVAWIGTYPVIFGCSKIESAWVYEVYE</sequence>
<proteinExistence type="predicted"/>
<feature type="region of interest" description="Disordered" evidence="1">
    <location>
        <begin position="163"/>
        <end position="182"/>
    </location>
</feature>
<feature type="compositionally biased region" description="Polar residues" evidence="1">
    <location>
        <begin position="168"/>
        <end position="182"/>
    </location>
</feature>
<evidence type="ECO:0000313" key="3">
    <source>
        <dbReference type="Proteomes" id="UP000001194"/>
    </source>
</evidence>
<dbReference type="KEGG" id="lbc:LACBIDRAFT_333752"/>
<dbReference type="HOGENOM" id="CLU_776268_0_0_1"/>
<dbReference type="Proteomes" id="UP000001194">
    <property type="component" value="Unassembled WGS sequence"/>
</dbReference>
<dbReference type="EMBL" id="DS547145">
    <property type="protein sequence ID" value="EDR00841.1"/>
    <property type="molecule type" value="Genomic_DNA"/>
</dbReference>
<name>B0DWY6_LACBS</name>
<dbReference type="AlphaFoldDB" id="B0DWY6"/>
<evidence type="ECO:0000256" key="1">
    <source>
        <dbReference type="SAM" id="MobiDB-lite"/>
    </source>
</evidence>
<keyword evidence="3" id="KW-1185">Reference proteome</keyword>
<gene>
    <name evidence="2" type="ORF">LACBIDRAFT_333752</name>
</gene>
<evidence type="ECO:0000313" key="2">
    <source>
        <dbReference type="EMBL" id="EDR00841.1"/>
    </source>
</evidence>